<dbReference type="OrthoDB" id="5550464at2759"/>
<dbReference type="Proteomes" id="UP000006727">
    <property type="component" value="Chromosome 12"/>
</dbReference>
<dbReference type="EnsemblPlants" id="Pp3c12_18460V3.2">
    <property type="protein sequence ID" value="Pp3c12_18460V3.2"/>
    <property type="gene ID" value="Pp3c12_18460"/>
</dbReference>
<dbReference type="RefSeq" id="XP_024390719.1">
    <property type="nucleotide sequence ID" value="XM_024534951.2"/>
</dbReference>
<dbReference type="PANTHER" id="PTHR33643:SF1">
    <property type="entry name" value="UREASE ACCESSORY PROTEIN D"/>
    <property type="match status" value="1"/>
</dbReference>
<dbReference type="HOGENOM" id="CLU_021703_1_1_1"/>
<dbReference type="EMBL" id="ABEU02000012">
    <property type="protein sequence ID" value="PNR44072.1"/>
    <property type="molecule type" value="Genomic_DNA"/>
</dbReference>
<reference evidence="4" key="3">
    <citation type="submission" date="2020-12" db="UniProtKB">
        <authorList>
            <consortium name="EnsemblPlants"/>
        </authorList>
    </citation>
    <scope>IDENTIFICATION</scope>
</reference>
<dbReference type="PaxDb" id="3218-PP1S46_164V6.1"/>
<dbReference type="EnsemblPlants" id="Pp3c12_18460V3.1">
    <property type="protein sequence ID" value="Pp3c12_18460V3.1"/>
    <property type="gene ID" value="Pp3c12_18460"/>
</dbReference>
<dbReference type="KEGG" id="ppp:112289609"/>
<keyword evidence="2" id="KW-0143">Chaperone</keyword>
<evidence type="ECO:0000313" key="3">
    <source>
        <dbReference type="EMBL" id="PNR44072.1"/>
    </source>
</evidence>
<dbReference type="InterPro" id="IPR002669">
    <property type="entry name" value="UreD"/>
</dbReference>
<dbReference type="eggNOG" id="ENOG502QSQN">
    <property type="taxonomic scope" value="Eukaryota"/>
</dbReference>
<sequence>MAFMDSGRRSGWEKLLGPSFKDRALTGVIKVDNVAGKSAVTRTFAKYPLKFLLPNKIVPSGIDAVWIYAISYGGGIVSNDSISQRVEVGPSCTAVITTQSSTKIYKSVEGKFCEQILQAYVGREGFFAVLPDPITCFKNSKYTQVQEFYLAADANLVLIDWMTSGRVDNGESWEFELYKSINHIYLEDVKADCSKSTPLFLDCLCLEQGVGTSVAERMRGFHVVANMVIYGPKLAAFRVKVQKKVQELTQKAFTRRKSCDLTARLRDSSLSAESPSTSDPLLFVSCSSIGPANEGLVVRAVASTTALMYDFFKEQLAHIDSLIGACPYAGR</sequence>
<evidence type="ECO:0008006" key="6">
    <source>
        <dbReference type="Google" id="ProtNLM"/>
    </source>
</evidence>
<comment type="similarity">
    <text evidence="1">Belongs to the UreD family.</text>
</comment>
<gene>
    <name evidence="4" type="primary">LOC112289609</name>
    <name evidence="3" type="ORF">PHYPA_016455</name>
</gene>
<dbReference type="GO" id="GO:0019627">
    <property type="term" value="P:urea metabolic process"/>
    <property type="evidence" value="ECO:0000318"/>
    <property type="project" value="GO_Central"/>
</dbReference>
<proteinExistence type="inferred from homology"/>
<evidence type="ECO:0000256" key="1">
    <source>
        <dbReference type="ARBA" id="ARBA00007177"/>
    </source>
</evidence>
<evidence type="ECO:0000313" key="5">
    <source>
        <dbReference type="Proteomes" id="UP000006727"/>
    </source>
</evidence>
<organism evidence="3">
    <name type="scientific">Physcomitrium patens</name>
    <name type="common">Spreading-leaved earth moss</name>
    <name type="synonym">Physcomitrella patens</name>
    <dbReference type="NCBI Taxonomy" id="3218"/>
    <lineage>
        <taxon>Eukaryota</taxon>
        <taxon>Viridiplantae</taxon>
        <taxon>Streptophyta</taxon>
        <taxon>Embryophyta</taxon>
        <taxon>Bryophyta</taxon>
        <taxon>Bryophytina</taxon>
        <taxon>Bryopsida</taxon>
        <taxon>Funariidae</taxon>
        <taxon>Funariales</taxon>
        <taxon>Funariaceae</taxon>
        <taxon>Physcomitrium</taxon>
    </lineage>
</organism>
<name>A9S3X6_PHYPA</name>
<keyword evidence="5" id="KW-1185">Reference proteome</keyword>
<reference evidence="3 5" key="2">
    <citation type="journal article" date="2018" name="Plant J.">
        <title>The Physcomitrella patens chromosome-scale assembly reveals moss genome structure and evolution.</title>
        <authorList>
            <person name="Lang D."/>
            <person name="Ullrich K.K."/>
            <person name="Murat F."/>
            <person name="Fuchs J."/>
            <person name="Jenkins J."/>
            <person name="Haas F.B."/>
            <person name="Piednoel M."/>
            <person name="Gundlach H."/>
            <person name="Van Bel M."/>
            <person name="Meyberg R."/>
            <person name="Vives C."/>
            <person name="Morata J."/>
            <person name="Symeonidi A."/>
            <person name="Hiss M."/>
            <person name="Muchero W."/>
            <person name="Kamisugi Y."/>
            <person name="Saleh O."/>
            <person name="Blanc G."/>
            <person name="Decker E.L."/>
            <person name="van Gessel N."/>
            <person name="Grimwood J."/>
            <person name="Hayes R.D."/>
            <person name="Graham S.W."/>
            <person name="Gunter L.E."/>
            <person name="McDaniel S.F."/>
            <person name="Hoernstein S.N.W."/>
            <person name="Larsson A."/>
            <person name="Li F.W."/>
            <person name="Perroud P.F."/>
            <person name="Phillips J."/>
            <person name="Ranjan P."/>
            <person name="Rokshar D.S."/>
            <person name="Rothfels C.J."/>
            <person name="Schneider L."/>
            <person name="Shu S."/>
            <person name="Stevenson D.W."/>
            <person name="Thummler F."/>
            <person name="Tillich M."/>
            <person name="Villarreal Aguilar J.C."/>
            <person name="Widiez T."/>
            <person name="Wong G.K."/>
            <person name="Wymore A."/>
            <person name="Zhang Y."/>
            <person name="Zimmer A.D."/>
            <person name="Quatrano R.S."/>
            <person name="Mayer K.F.X."/>
            <person name="Goodstein D."/>
            <person name="Casacuberta J.M."/>
            <person name="Vandepoele K."/>
            <person name="Reski R."/>
            <person name="Cuming A.C."/>
            <person name="Tuskan G.A."/>
            <person name="Maumus F."/>
            <person name="Salse J."/>
            <person name="Schmutz J."/>
            <person name="Rensing S.A."/>
        </authorList>
    </citation>
    <scope>NUCLEOTIDE SEQUENCE [LARGE SCALE GENOMIC DNA]</scope>
    <source>
        <strain evidence="4 5">cv. Gransden 2004</strain>
    </source>
</reference>
<dbReference type="Pfam" id="PF01774">
    <property type="entry name" value="UreD"/>
    <property type="match status" value="1"/>
</dbReference>
<dbReference type="Gramene" id="Pp3c12_18460V3.2">
    <property type="protein sequence ID" value="Pp3c12_18460V3.2"/>
    <property type="gene ID" value="Pp3c12_18460"/>
</dbReference>
<dbReference type="AlphaFoldDB" id="A9S3X6"/>
<accession>A9S3X6</accession>
<evidence type="ECO:0000256" key="2">
    <source>
        <dbReference type="ARBA" id="ARBA00023186"/>
    </source>
</evidence>
<protein>
    <recommendedName>
        <fullName evidence="6">Urease accessory protein D</fullName>
    </recommendedName>
</protein>
<evidence type="ECO:0000313" key="4">
    <source>
        <dbReference type="EnsemblPlants" id="Pp3c12_18460V3.1"/>
    </source>
</evidence>
<dbReference type="OMA" id="CFRSASY"/>
<dbReference type="FunCoup" id="A9S3X6">
    <property type="interactions" value="124"/>
</dbReference>
<dbReference type="Gramene" id="Pp3c12_18460V3.1">
    <property type="protein sequence ID" value="Pp3c12_18460V3.1"/>
    <property type="gene ID" value="Pp3c12_18460"/>
</dbReference>
<dbReference type="GO" id="GO:0016151">
    <property type="term" value="F:nickel cation binding"/>
    <property type="evidence" value="ECO:0007669"/>
    <property type="project" value="InterPro"/>
</dbReference>
<dbReference type="GeneID" id="112289609"/>
<dbReference type="HAMAP" id="MF_01384">
    <property type="entry name" value="UreD"/>
    <property type="match status" value="1"/>
</dbReference>
<dbReference type="STRING" id="3218.A9S3X6"/>
<reference evidence="3 5" key="1">
    <citation type="journal article" date="2008" name="Science">
        <title>The Physcomitrella genome reveals evolutionary insights into the conquest of land by plants.</title>
        <authorList>
            <person name="Rensing S."/>
            <person name="Lang D."/>
            <person name="Zimmer A."/>
            <person name="Terry A."/>
            <person name="Salamov A."/>
            <person name="Shapiro H."/>
            <person name="Nishiyama T."/>
            <person name="Perroud P.-F."/>
            <person name="Lindquist E."/>
            <person name="Kamisugi Y."/>
            <person name="Tanahashi T."/>
            <person name="Sakakibara K."/>
            <person name="Fujita T."/>
            <person name="Oishi K."/>
            <person name="Shin-I T."/>
            <person name="Kuroki Y."/>
            <person name="Toyoda A."/>
            <person name="Suzuki Y."/>
            <person name="Hashimoto A."/>
            <person name="Yamaguchi K."/>
            <person name="Sugano A."/>
            <person name="Kohara Y."/>
            <person name="Fujiyama A."/>
            <person name="Anterola A."/>
            <person name="Aoki S."/>
            <person name="Ashton N."/>
            <person name="Barbazuk W.B."/>
            <person name="Barker E."/>
            <person name="Bennetzen J."/>
            <person name="Bezanilla M."/>
            <person name="Blankenship R."/>
            <person name="Cho S.H."/>
            <person name="Dutcher S."/>
            <person name="Estelle M."/>
            <person name="Fawcett J.A."/>
            <person name="Gundlach H."/>
            <person name="Hanada K."/>
            <person name="Heyl A."/>
            <person name="Hicks K.A."/>
            <person name="Hugh J."/>
            <person name="Lohr M."/>
            <person name="Mayer K."/>
            <person name="Melkozernov A."/>
            <person name="Murata T."/>
            <person name="Nelson D."/>
            <person name="Pils B."/>
            <person name="Prigge M."/>
            <person name="Reiss B."/>
            <person name="Renner T."/>
            <person name="Rombauts S."/>
            <person name="Rushton P."/>
            <person name="Sanderfoot A."/>
            <person name="Schween G."/>
            <person name="Shiu S.-H."/>
            <person name="Stueber K."/>
            <person name="Theodoulou F.L."/>
            <person name="Tu H."/>
            <person name="Van de Peer Y."/>
            <person name="Verrier P.J."/>
            <person name="Waters E."/>
            <person name="Wood A."/>
            <person name="Yang L."/>
            <person name="Cove D."/>
            <person name="Cuming A."/>
            <person name="Hasebe M."/>
            <person name="Lucas S."/>
            <person name="Mishler D.B."/>
            <person name="Reski R."/>
            <person name="Grigoriev I."/>
            <person name="Quatrano R.S."/>
            <person name="Boore J.L."/>
        </authorList>
    </citation>
    <scope>NUCLEOTIDE SEQUENCE [LARGE SCALE GENOMIC DNA]</scope>
    <source>
        <strain evidence="4 5">cv. Gransden 2004</strain>
    </source>
</reference>
<dbReference type="GO" id="GO:0018237">
    <property type="term" value="F:urease activator activity"/>
    <property type="evidence" value="ECO:0000318"/>
    <property type="project" value="GO_Central"/>
</dbReference>
<dbReference type="PANTHER" id="PTHR33643">
    <property type="entry name" value="UREASE ACCESSORY PROTEIN D"/>
    <property type="match status" value="1"/>
</dbReference>